<name>A0A409XMB8_PSICY</name>
<keyword evidence="2" id="KW-1185">Reference proteome</keyword>
<proteinExistence type="predicted"/>
<evidence type="ECO:0000313" key="1">
    <source>
        <dbReference type="EMBL" id="PPQ91945.1"/>
    </source>
</evidence>
<dbReference type="AlphaFoldDB" id="A0A409XMB8"/>
<dbReference type="InParanoid" id="A0A409XMB8"/>
<comment type="caution">
    <text evidence="1">The sequence shown here is derived from an EMBL/GenBank/DDBJ whole genome shotgun (WGS) entry which is preliminary data.</text>
</comment>
<reference evidence="1 2" key="1">
    <citation type="journal article" date="2018" name="Evol. Lett.">
        <title>Horizontal gene cluster transfer increased hallucinogenic mushroom diversity.</title>
        <authorList>
            <person name="Reynolds H.T."/>
            <person name="Vijayakumar V."/>
            <person name="Gluck-Thaler E."/>
            <person name="Korotkin H.B."/>
            <person name="Matheny P.B."/>
            <person name="Slot J.C."/>
        </authorList>
    </citation>
    <scope>NUCLEOTIDE SEQUENCE [LARGE SCALE GENOMIC DNA]</scope>
    <source>
        <strain evidence="1 2">2631</strain>
    </source>
</reference>
<dbReference type="Proteomes" id="UP000283269">
    <property type="component" value="Unassembled WGS sequence"/>
</dbReference>
<dbReference type="EMBL" id="NHYD01001201">
    <property type="protein sequence ID" value="PPQ91945.1"/>
    <property type="molecule type" value="Genomic_DNA"/>
</dbReference>
<protein>
    <submittedName>
        <fullName evidence="1">Uncharacterized protein</fullName>
    </submittedName>
</protein>
<organism evidence="1 2">
    <name type="scientific">Psilocybe cyanescens</name>
    <dbReference type="NCBI Taxonomy" id="93625"/>
    <lineage>
        <taxon>Eukaryota</taxon>
        <taxon>Fungi</taxon>
        <taxon>Dikarya</taxon>
        <taxon>Basidiomycota</taxon>
        <taxon>Agaricomycotina</taxon>
        <taxon>Agaricomycetes</taxon>
        <taxon>Agaricomycetidae</taxon>
        <taxon>Agaricales</taxon>
        <taxon>Agaricineae</taxon>
        <taxon>Strophariaceae</taxon>
        <taxon>Psilocybe</taxon>
    </lineage>
</organism>
<accession>A0A409XMB8</accession>
<gene>
    <name evidence="1" type="ORF">CVT25_000988</name>
</gene>
<evidence type="ECO:0000313" key="2">
    <source>
        <dbReference type="Proteomes" id="UP000283269"/>
    </source>
</evidence>
<sequence length="61" mass="6923">MCKREVGVEGMGWGSRSRLYPEDEPGRPIVYTRYPTSANPSAPLALILSHRSELFWDDIIT</sequence>